<feature type="region of interest" description="Disordered" evidence="1">
    <location>
        <begin position="99"/>
        <end position="123"/>
    </location>
</feature>
<dbReference type="EMBL" id="MN738998">
    <property type="protein sequence ID" value="QHT34332.1"/>
    <property type="molecule type" value="Genomic_DNA"/>
</dbReference>
<dbReference type="AlphaFoldDB" id="A0A6C0EZV9"/>
<feature type="compositionally biased region" description="Low complexity" evidence="1">
    <location>
        <begin position="100"/>
        <end position="115"/>
    </location>
</feature>
<proteinExistence type="predicted"/>
<feature type="domain" description="C2H2-type" evidence="2">
    <location>
        <begin position="135"/>
        <end position="157"/>
    </location>
</feature>
<accession>A0A6C0EZV9</accession>
<reference evidence="3" key="1">
    <citation type="journal article" date="2020" name="Nature">
        <title>Giant virus diversity and host interactions through global metagenomics.</title>
        <authorList>
            <person name="Schulz F."/>
            <person name="Roux S."/>
            <person name="Paez-Espino D."/>
            <person name="Jungbluth S."/>
            <person name="Walsh D.A."/>
            <person name="Denef V.J."/>
            <person name="McMahon K.D."/>
            <person name="Konstantinidis K.T."/>
            <person name="Eloe-Fadrosh E.A."/>
            <person name="Kyrpides N.C."/>
            <person name="Woyke T."/>
        </authorList>
    </citation>
    <scope>NUCLEOTIDE SEQUENCE</scope>
    <source>
        <strain evidence="3">GVMAG-M-3300009163-63</strain>
    </source>
</reference>
<dbReference type="InterPro" id="IPR013087">
    <property type="entry name" value="Znf_C2H2_type"/>
</dbReference>
<evidence type="ECO:0000256" key="1">
    <source>
        <dbReference type="SAM" id="MobiDB-lite"/>
    </source>
</evidence>
<dbReference type="InterPro" id="IPR036236">
    <property type="entry name" value="Znf_C2H2_sf"/>
</dbReference>
<name>A0A6C0EZV9_9ZZZZ</name>
<protein>
    <recommendedName>
        <fullName evidence="2">C2H2-type domain-containing protein</fullName>
    </recommendedName>
</protein>
<evidence type="ECO:0000259" key="2">
    <source>
        <dbReference type="PROSITE" id="PS00028"/>
    </source>
</evidence>
<sequence length="408" mass="47438">MPKVKINYAEMIFYKICCSSTNITKVFIGHTTNVNQRKHILKKQTQSETYCSDMIEFIKNSGGWENWSLQILEKYECKTHIDIVLREIYHTDALNHKMNNPDNSNAANGLNNGNNTSFKPGDNNTSDNLDKIFTCNYCNYRCLKSKHFKQHLMTRKHMDEVQNQVASSATTLNELDSVGGEDKKQLGFIVNECYDESSENKNDLIIQLLKDNESMKIFMKEQNDMLKEMIANHNTTTTNNIRHKNIKQKFNINIFLNEQCKDAINMCDFIKSLKVTFHDLEITRDKSLEESVSTIMLRGLKELDVYKRPIHCTDQKRDVMYIKDEEKWEKDDGNVKLKESIDTLSKKQMYTLKELRDSDPEIKTNDDKRDKFIVTMNHVTTPITEMGGKKMIKTIGKEIFIDKESDGA</sequence>
<dbReference type="PROSITE" id="PS00028">
    <property type="entry name" value="ZINC_FINGER_C2H2_1"/>
    <property type="match status" value="1"/>
</dbReference>
<dbReference type="SUPFAM" id="SSF57667">
    <property type="entry name" value="beta-beta-alpha zinc fingers"/>
    <property type="match status" value="1"/>
</dbReference>
<organism evidence="3">
    <name type="scientific">viral metagenome</name>
    <dbReference type="NCBI Taxonomy" id="1070528"/>
    <lineage>
        <taxon>unclassified sequences</taxon>
        <taxon>metagenomes</taxon>
        <taxon>organismal metagenomes</taxon>
    </lineage>
</organism>
<evidence type="ECO:0000313" key="3">
    <source>
        <dbReference type="EMBL" id="QHT34332.1"/>
    </source>
</evidence>